<sequence length="190" mass="20907">MNFYGKVAGTAFGIVMIFLSITITAETLLRKFLAFSLGGVDELSGYAVAICAPLAFTVALIHNAHIRINILQNRLPVAGQAIVNLVASVMMSVLAIYLVYFSIRTVIDTATYNSIAQTPWATPLIYPQSIWVFSMAMFALAAIALSIGAARLLLKRDWQGLVRHFGPETVQSELVSELNDLQQRMQREKV</sequence>
<evidence type="ECO:0000313" key="9">
    <source>
        <dbReference type="EMBL" id="RCK46739.1"/>
    </source>
</evidence>
<gene>
    <name evidence="9" type="ORF">TH30_09125</name>
</gene>
<dbReference type="Proteomes" id="UP000252255">
    <property type="component" value="Unassembled WGS sequence"/>
</dbReference>
<comment type="similarity">
    <text evidence="7">Belongs to the TRAP transporter small permease family.</text>
</comment>
<keyword evidence="2 7" id="KW-0813">Transport</keyword>
<evidence type="ECO:0000256" key="6">
    <source>
        <dbReference type="ARBA" id="ARBA00023136"/>
    </source>
</evidence>
<dbReference type="InterPro" id="IPR055348">
    <property type="entry name" value="DctQ"/>
</dbReference>
<dbReference type="GO" id="GO:0022857">
    <property type="term" value="F:transmembrane transporter activity"/>
    <property type="evidence" value="ECO:0007669"/>
    <property type="project" value="UniProtKB-UniRule"/>
</dbReference>
<keyword evidence="5 7" id="KW-1133">Transmembrane helix</keyword>
<evidence type="ECO:0000256" key="1">
    <source>
        <dbReference type="ARBA" id="ARBA00004651"/>
    </source>
</evidence>
<feature type="transmembrane region" description="Helical" evidence="7">
    <location>
        <begin position="82"/>
        <end position="103"/>
    </location>
</feature>
<evidence type="ECO:0000256" key="4">
    <source>
        <dbReference type="ARBA" id="ARBA00022692"/>
    </source>
</evidence>
<organism evidence="9 10">
    <name type="scientific">Thalassospira profundimaris</name>
    <dbReference type="NCBI Taxonomy" id="502049"/>
    <lineage>
        <taxon>Bacteria</taxon>
        <taxon>Pseudomonadati</taxon>
        <taxon>Pseudomonadota</taxon>
        <taxon>Alphaproteobacteria</taxon>
        <taxon>Rhodospirillales</taxon>
        <taxon>Thalassospiraceae</taxon>
        <taxon>Thalassospira</taxon>
    </lineage>
</organism>
<keyword evidence="4 7" id="KW-0812">Transmembrane</keyword>
<name>A0A367WZS9_9PROT</name>
<evidence type="ECO:0000259" key="8">
    <source>
        <dbReference type="Pfam" id="PF04290"/>
    </source>
</evidence>
<reference evidence="9 10" key="1">
    <citation type="submission" date="2014-07" db="EMBL/GenBank/DDBJ databases">
        <title>Draft genome sequence of Thalassospira profundimaris PR54-5.</title>
        <authorList>
            <person name="Lai Q."/>
            <person name="Shao Z."/>
        </authorList>
    </citation>
    <scope>NUCLEOTIDE SEQUENCE [LARGE SCALE GENOMIC DNA]</scope>
    <source>
        <strain evidence="9 10">PR54-5</strain>
    </source>
</reference>
<keyword evidence="3" id="KW-1003">Cell membrane</keyword>
<evidence type="ECO:0000256" key="3">
    <source>
        <dbReference type="ARBA" id="ARBA00022475"/>
    </source>
</evidence>
<dbReference type="RefSeq" id="WP_114097701.1">
    <property type="nucleotide sequence ID" value="NZ_JPWI01000004.1"/>
</dbReference>
<feature type="domain" description="Tripartite ATP-independent periplasmic transporters DctQ component" evidence="8">
    <location>
        <begin position="21"/>
        <end position="148"/>
    </location>
</feature>
<evidence type="ECO:0000313" key="10">
    <source>
        <dbReference type="Proteomes" id="UP000252255"/>
    </source>
</evidence>
<evidence type="ECO:0000256" key="5">
    <source>
        <dbReference type="ARBA" id="ARBA00022989"/>
    </source>
</evidence>
<keyword evidence="7" id="KW-0997">Cell inner membrane</keyword>
<keyword evidence="6 7" id="KW-0472">Membrane</keyword>
<feature type="transmembrane region" description="Helical" evidence="7">
    <location>
        <begin position="7"/>
        <end position="23"/>
    </location>
</feature>
<dbReference type="OrthoDB" id="6160477at2"/>
<feature type="transmembrane region" description="Helical" evidence="7">
    <location>
        <begin position="130"/>
        <end position="154"/>
    </location>
</feature>
<comment type="subcellular location">
    <subcellularLocation>
        <location evidence="7">Cell inner membrane</location>
        <topology evidence="7">Multi-pass membrane protein</topology>
    </subcellularLocation>
    <subcellularLocation>
        <location evidence="1">Cell membrane</location>
        <topology evidence="1">Multi-pass membrane protein</topology>
    </subcellularLocation>
</comment>
<accession>A0A367WZS9</accession>
<evidence type="ECO:0000256" key="7">
    <source>
        <dbReference type="RuleBase" id="RU369079"/>
    </source>
</evidence>
<comment type="subunit">
    <text evidence="7">The complex comprises the extracytoplasmic solute receptor protein and the two transmembrane proteins.</text>
</comment>
<comment type="caution">
    <text evidence="9">The sequence shown here is derived from an EMBL/GenBank/DDBJ whole genome shotgun (WGS) entry which is preliminary data.</text>
</comment>
<dbReference type="GO" id="GO:0005886">
    <property type="term" value="C:plasma membrane"/>
    <property type="evidence" value="ECO:0007669"/>
    <property type="project" value="UniProtKB-SubCell"/>
</dbReference>
<dbReference type="Pfam" id="PF04290">
    <property type="entry name" value="DctQ"/>
    <property type="match status" value="1"/>
</dbReference>
<evidence type="ECO:0000256" key="2">
    <source>
        <dbReference type="ARBA" id="ARBA00022448"/>
    </source>
</evidence>
<feature type="transmembrane region" description="Helical" evidence="7">
    <location>
        <begin position="43"/>
        <end position="61"/>
    </location>
</feature>
<comment type="function">
    <text evidence="7">Part of the tripartite ATP-independent periplasmic (TRAP) transport system.</text>
</comment>
<protein>
    <recommendedName>
        <fullName evidence="7">TRAP transporter small permease protein</fullName>
    </recommendedName>
</protein>
<dbReference type="EMBL" id="JPWI01000004">
    <property type="protein sequence ID" value="RCK46739.1"/>
    <property type="molecule type" value="Genomic_DNA"/>
</dbReference>
<dbReference type="AlphaFoldDB" id="A0A367WZS9"/>
<proteinExistence type="inferred from homology"/>